<evidence type="ECO:0000256" key="9">
    <source>
        <dbReference type="ARBA" id="ARBA00023235"/>
    </source>
</evidence>
<dbReference type="NCBIfam" id="TIGR01051">
    <property type="entry name" value="topA_bact"/>
    <property type="match status" value="1"/>
</dbReference>
<dbReference type="InterPro" id="IPR013824">
    <property type="entry name" value="Topo_IA_cen_sub1"/>
</dbReference>
<dbReference type="InterPro" id="IPR005733">
    <property type="entry name" value="TopoI_bac-type"/>
</dbReference>
<dbReference type="EC" id="5.6.2.1" evidence="10"/>
<dbReference type="GO" id="GO:0008270">
    <property type="term" value="F:zinc ion binding"/>
    <property type="evidence" value="ECO:0007669"/>
    <property type="project" value="UniProtKB-KW"/>
</dbReference>
<keyword evidence="4" id="KW-0863">Zinc-finger</keyword>
<keyword evidence="9 10" id="KW-0413">Isomerase</keyword>
<dbReference type="PATRIC" id="fig|1619013.3.peg.49"/>
<dbReference type="Pfam" id="PF01396">
    <property type="entry name" value="Zn_ribbon_Top1"/>
    <property type="match status" value="2"/>
</dbReference>
<dbReference type="InterPro" id="IPR013826">
    <property type="entry name" value="Topo_IA_cen_sub3"/>
</dbReference>
<keyword evidence="8 10" id="KW-0238">DNA-binding</keyword>
<dbReference type="Gene3D" id="2.70.20.10">
    <property type="entry name" value="Topoisomerase I, domain 3"/>
    <property type="match status" value="1"/>
</dbReference>
<keyword evidence="7 10" id="KW-0799">Topoisomerase</keyword>
<evidence type="ECO:0000256" key="3">
    <source>
        <dbReference type="ARBA" id="ARBA00022723"/>
    </source>
</evidence>
<dbReference type="AlphaFoldDB" id="A0A0G0QQ20"/>
<dbReference type="STRING" id="1619013.UT41_C0001G0044"/>
<keyword evidence="5" id="KW-0862">Zinc</keyword>
<feature type="site" description="Interaction with DNA" evidence="10">
    <location>
        <position position="141"/>
    </location>
</feature>
<dbReference type="SMART" id="SM00436">
    <property type="entry name" value="TOP1Bc"/>
    <property type="match status" value="1"/>
</dbReference>
<evidence type="ECO:0000256" key="4">
    <source>
        <dbReference type="ARBA" id="ARBA00022771"/>
    </source>
</evidence>
<dbReference type="CDD" id="cd03363">
    <property type="entry name" value="TOPRIM_TopoIA_TopoI"/>
    <property type="match status" value="1"/>
</dbReference>
<keyword evidence="3" id="KW-0479">Metal-binding</keyword>
<feature type="site" description="Interaction with DNA" evidence="10">
    <location>
        <position position="140"/>
    </location>
</feature>
<accession>A0A0G0QQ20</accession>
<feature type="site" description="Interaction with DNA" evidence="10">
    <location>
        <position position="156"/>
    </location>
</feature>
<feature type="site" description="Interaction with DNA" evidence="10">
    <location>
        <position position="297"/>
    </location>
</feature>
<feature type="domain" description="Toprim" evidence="12">
    <location>
        <begin position="1"/>
        <end position="110"/>
    </location>
</feature>
<gene>
    <name evidence="10" type="primary">topA</name>
    <name evidence="14" type="ORF">UT41_C0001G0044</name>
</gene>
<reference evidence="14 15" key="1">
    <citation type="journal article" date="2015" name="Nature">
        <title>rRNA introns, odd ribosomes, and small enigmatic genomes across a large radiation of phyla.</title>
        <authorList>
            <person name="Brown C.T."/>
            <person name="Hug L.A."/>
            <person name="Thomas B.C."/>
            <person name="Sharon I."/>
            <person name="Castelle C.J."/>
            <person name="Singh A."/>
            <person name="Wilkins M.J."/>
            <person name="Williams K.H."/>
            <person name="Banfield J.F."/>
        </authorList>
    </citation>
    <scope>NUCLEOTIDE SEQUENCE [LARGE SCALE GENOMIC DNA]</scope>
</reference>
<dbReference type="EMBL" id="LBWR01000001">
    <property type="protein sequence ID" value="KKR12500.1"/>
    <property type="molecule type" value="Genomic_DNA"/>
</dbReference>
<evidence type="ECO:0000256" key="8">
    <source>
        <dbReference type="ARBA" id="ARBA00023125"/>
    </source>
</evidence>
<dbReference type="Gene3D" id="1.10.460.10">
    <property type="entry name" value="Topoisomerase I, domain 2"/>
    <property type="match status" value="1"/>
</dbReference>
<sequence length="675" mass="76353">MKLVIVESPTKAKTISKFLGKGYQVESSFGHIRDLPKSKLAIDIEHDFEPSYIIPVKAKKRVTQMKKDAAKADIVILASDEDREGEAIAYHLTEALKLKDRPEAEVQRITFHEITKTAIEEALKHPRKINDALVHAQQARRVLDRLVGYKLSPFLWEKVMKRLSAGRVQSVALRIICDREAEIKKFIAEEYWTMSALFKEKGSDIVIDANLVSINNEALGKFGLPTEKIAQETKEQLTASTYAIGKIEERESKKNPLAPFTTSTLQQEGSKKLRYSAKQTMAIAQGLYEKGLITYMRTDSVNLSKESLEAAKKWIVENLGEQYATDTPRVFKTKSKLAQEAHEAIRPTNPAISPELFTIDDDPKAKKLYELIWRRFIASQLPQATHKTTTIEVVGTNATANKTFEFRASGTVTVFDGFQKIMPTSGEEKVMPRMTVGDILHAEKIIPVQHFTEPPARYDEAGLIKILEEYGIGRPSTYAPTISTIQTRNYVEKTDQRRFKPTEIGEAVNEMLCAHFPQIVDVQFTAKMEDEFDEIAEGNKRWQDVIGTFYGPFEKNLEAKMKEVPKIERALEVSDEVCPLCGKQMLIKYSRFGKFLACSGFPECRHTKKILTEEEKALGKCPTCKEGDIIKKKSKRGRGFYSCSRYPDCDYASWKKPETKEGSEGEEGGENTSDE</sequence>
<dbReference type="PANTHER" id="PTHR42785:SF1">
    <property type="entry name" value="DNA TOPOISOMERASE"/>
    <property type="match status" value="1"/>
</dbReference>
<evidence type="ECO:0000256" key="1">
    <source>
        <dbReference type="ARBA" id="ARBA00000213"/>
    </source>
</evidence>
<dbReference type="SUPFAM" id="SSF56712">
    <property type="entry name" value="Prokaryotic type I DNA topoisomerase"/>
    <property type="match status" value="1"/>
</dbReference>
<dbReference type="SMART" id="SM00437">
    <property type="entry name" value="TOP1Ac"/>
    <property type="match status" value="1"/>
</dbReference>
<evidence type="ECO:0000259" key="12">
    <source>
        <dbReference type="PROSITE" id="PS50880"/>
    </source>
</evidence>
<dbReference type="SUPFAM" id="SSF57783">
    <property type="entry name" value="Zinc beta-ribbon"/>
    <property type="match status" value="1"/>
</dbReference>
<comment type="function">
    <text evidence="10">Releases the supercoiling and torsional tension of DNA, which is introduced during the DNA replication and transcription, by transiently cleaving and rejoining one strand of the DNA duplex. Introduces a single-strand break via transesterification at a target site in duplex DNA. The scissile phosphodiester is attacked by the catalytic tyrosine of the enzyme, resulting in the formation of a DNA-(5'-phosphotyrosyl)-enzyme intermediate and the expulsion of a 3'-OH DNA strand. The free DNA strand then undergoes passage around the unbroken strand, thus removing DNA supercoils. Finally, in the religation step, the DNA 3'-OH attacks the covalent intermediate to expel the active-site tyrosine and restore the DNA phosphodiester backbone.</text>
</comment>
<comment type="similarity">
    <text evidence="2 10">Belongs to the type IA topoisomerase family.</text>
</comment>
<dbReference type="PROSITE" id="PS52039">
    <property type="entry name" value="TOPO_IA_2"/>
    <property type="match status" value="1"/>
</dbReference>
<feature type="domain" description="Topo IA-type catalytic" evidence="13">
    <location>
        <begin position="130"/>
        <end position="557"/>
    </location>
</feature>
<dbReference type="InterPro" id="IPR000380">
    <property type="entry name" value="Topo_IA"/>
</dbReference>
<comment type="caution">
    <text evidence="14">The sequence shown here is derived from an EMBL/GenBank/DDBJ whole genome shotgun (WGS) entry which is preliminary data.</text>
</comment>
<keyword evidence="6" id="KW-0460">Magnesium</keyword>
<evidence type="ECO:0000256" key="6">
    <source>
        <dbReference type="ARBA" id="ARBA00022842"/>
    </source>
</evidence>
<dbReference type="PROSITE" id="PS50880">
    <property type="entry name" value="TOPRIM"/>
    <property type="match status" value="1"/>
</dbReference>
<dbReference type="Gene3D" id="1.10.290.10">
    <property type="entry name" value="Topoisomerase I, domain 4"/>
    <property type="match status" value="1"/>
</dbReference>
<feature type="region of interest" description="Disordered" evidence="11">
    <location>
        <begin position="646"/>
        <end position="675"/>
    </location>
</feature>
<comment type="subunit">
    <text evidence="10">Monomer.</text>
</comment>
<dbReference type="InterPro" id="IPR023406">
    <property type="entry name" value="Topo_IA_AS"/>
</dbReference>
<dbReference type="Proteomes" id="UP000034665">
    <property type="component" value="Unassembled WGS sequence"/>
</dbReference>
<dbReference type="InterPro" id="IPR028612">
    <property type="entry name" value="Topoisom_1_IA"/>
</dbReference>
<dbReference type="InterPro" id="IPR003601">
    <property type="entry name" value="Topo_IA_2"/>
</dbReference>
<dbReference type="InterPro" id="IPR013825">
    <property type="entry name" value="Topo_IA_cen_sub2"/>
</dbReference>
<dbReference type="InterPro" id="IPR013498">
    <property type="entry name" value="Topo_IA_Znf"/>
</dbReference>
<evidence type="ECO:0000256" key="7">
    <source>
        <dbReference type="ARBA" id="ARBA00023029"/>
    </source>
</evidence>
<dbReference type="InterPro" id="IPR006171">
    <property type="entry name" value="TOPRIM_dom"/>
</dbReference>
<dbReference type="CDD" id="cd00186">
    <property type="entry name" value="TOP1Ac"/>
    <property type="match status" value="1"/>
</dbReference>
<evidence type="ECO:0000256" key="2">
    <source>
        <dbReference type="ARBA" id="ARBA00009446"/>
    </source>
</evidence>
<proteinExistence type="inferred from homology"/>
<evidence type="ECO:0000313" key="14">
    <source>
        <dbReference type="EMBL" id="KKR12500.1"/>
    </source>
</evidence>
<dbReference type="GO" id="GO:0003677">
    <property type="term" value="F:DNA binding"/>
    <property type="evidence" value="ECO:0007669"/>
    <property type="project" value="UniProtKB-KW"/>
</dbReference>
<feature type="compositionally biased region" description="Acidic residues" evidence="11">
    <location>
        <begin position="664"/>
        <end position="675"/>
    </location>
</feature>
<dbReference type="Gene3D" id="3.30.65.10">
    <property type="entry name" value="Bacterial Topoisomerase I, domain 1"/>
    <property type="match status" value="2"/>
</dbReference>
<organism evidence="14 15">
    <name type="scientific">Candidatus Wolfebacteria bacterium GW2011_GWC2_39_22</name>
    <dbReference type="NCBI Taxonomy" id="1619013"/>
    <lineage>
        <taxon>Bacteria</taxon>
        <taxon>Candidatus Wolfeibacteriota</taxon>
    </lineage>
</organism>
<evidence type="ECO:0000259" key="13">
    <source>
        <dbReference type="PROSITE" id="PS52039"/>
    </source>
</evidence>
<protein>
    <recommendedName>
        <fullName evidence="10">DNA topoisomerase 1</fullName>
        <ecNumber evidence="10">5.6.2.1</ecNumber>
    </recommendedName>
    <alternativeName>
        <fullName evidence="10">DNA topoisomerase I</fullName>
    </alternativeName>
</protein>
<evidence type="ECO:0000313" key="15">
    <source>
        <dbReference type="Proteomes" id="UP000034665"/>
    </source>
</evidence>
<feature type="site" description="Interaction with DNA" evidence="10">
    <location>
        <position position="31"/>
    </location>
</feature>
<comment type="catalytic activity">
    <reaction evidence="1 10">
        <text>ATP-independent breakage of single-stranded DNA, followed by passage and rejoining.</text>
        <dbReference type="EC" id="5.6.2.1"/>
    </reaction>
</comment>
<dbReference type="GO" id="GO:0005694">
    <property type="term" value="C:chromosome"/>
    <property type="evidence" value="ECO:0007669"/>
    <property type="project" value="InterPro"/>
</dbReference>
<feature type="site" description="Interaction with DNA" evidence="10">
    <location>
        <position position="144"/>
    </location>
</feature>
<dbReference type="GO" id="GO:0003917">
    <property type="term" value="F:DNA topoisomerase type I (single strand cut, ATP-independent) activity"/>
    <property type="evidence" value="ECO:0007669"/>
    <property type="project" value="UniProtKB-UniRule"/>
</dbReference>
<dbReference type="Pfam" id="PF01751">
    <property type="entry name" value="Toprim"/>
    <property type="match status" value="1"/>
</dbReference>
<feature type="site" description="Interaction with DNA" evidence="10">
    <location>
        <position position="149"/>
    </location>
</feature>
<dbReference type="InterPro" id="IPR003602">
    <property type="entry name" value="Topo_IA_DNA-bd_dom"/>
</dbReference>
<dbReference type="SMART" id="SM00493">
    <property type="entry name" value="TOPRIM"/>
    <property type="match status" value="1"/>
</dbReference>
<evidence type="ECO:0000256" key="5">
    <source>
        <dbReference type="ARBA" id="ARBA00022833"/>
    </source>
</evidence>
<dbReference type="Gene3D" id="3.40.50.140">
    <property type="match status" value="1"/>
</dbReference>
<name>A0A0G0QQ20_9BACT</name>
<dbReference type="InterPro" id="IPR023405">
    <property type="entry name" value="Topo_IA_core_domain"/>
</dbReference>
<dbReference type="InterPro" id="IPR034149">
    <property type="entry name" value="TOPRIM_TopoI"/>
</dbReference>
<feature type="region of interest" description="Interaction with DNA" evidence="10">
    <location>
        <begin position="164"/>
        <end position="169"/>
    </location>
</feature>
<dbReference type="PROSITE" id="PS00396">
    <property type="entry name" value="TOPO_IA_1"/>
    <property type="match status" value="1"/>
</dbReference>
<dbReference type="PANTHER" id="PTHR42785">
    <property type="entry name" value="DNA TOPOISOMERASE, TYPE IA, CORE"/>
    <property type="match status" value="1"/>
</dbReference>
<dbReference type="HAMAP" id="MF_00952">
    <property type="entry name" value="Topoisom_1_prok"/>
    <property type="match status" value="1"/>
</dbReference>
<dbReference type="InterPro" id="IPR013497">
    <property type="entry name" value="Topo_IA_cen"/>
</dbReference>
<feature type="compositionally biased region" description="Basic and acidic residues" evidence="11">
    <location>
        <begin position="653"/>
        <end position="663"/>
    </location>
</feature>
<feature type="active site" description="O-(5'-phospho-DNA)-tyrosine intermediate" evidence="10">
    <location>
        <position position="295"/>
    </location>
</feature>
<dbReference type="PRINTS" id="PR00417">
    <property type="entry name" value="PRTPISMRASEI"/>
</dbReference>
<dbReference type="Pfam" id="PF01131">
    <property type="entry name" value="Topoisom_bac"/>
    <property type="match status" value="1"/>
</dbReference>
<evidence type="ECO:0000256" key="11">
    <source>
        <dbReference type="SAM" id="MobiDB-lite"/>
    </source>
</evidence>
<feature type="site" description="Interaction with DNA" evidence="10">
    <location>
        <position position="488"/>
    </location>
</feature>
<evidence type="ECO:0000256" key="10">
    <source>
        <dbReference type="HAMAP-Rule" id="MF_00952"/>
    </source>
</evidence>
<dbReference type="GO" id="GO:0006265">
    <property type="term" value="P:DNA topological change"/>
    <property type="evidence" value="ECO:0007669"/>
    <property type="project" value="UniProtKB-UniRule"/>
</dbReference>